<dbReference type="EMBL" id="CADCVU010000217">
    <property type="protein sequence ID" value="CAA9521798.1"/>
    <property type="molecule type" value="Genomic_DNA"/>
</dbReference>
<organism evidence="2">
    <name type="scientific">uncultured Solirubrobacterales bacterium</name>
    <dbReference type="NCBI Taxonomy" id="768556"/>
    <lineage>
        <taxon>Bacteria</taxon>
        <taxon>Bacillati</taxon>
        <taxon>Actinomycetota</taxon>
        <taxon>Thermoleophilia</taxon>
        <taxon>Solirubrobacterales</taxon>
        <taxon>environmental samples</taxon>
    </lineage>
</organism>
<dbReference type="AlphaFoldDB" id="A0A6J4TG52"/>
<evidence type="ECO:0000256" key="1">
    <source>
        <dbReference type="SAM" id="MobiDB-lite"/>
    </source>
</evidence>
<reference evidence="2" key="1">
    <citation type="submission" date="2020-02" db="EMBL/GenBank/DDBJ databases">
        <authorList>
            <person name="Meier V. D."/>
        </authorList>
    </citation>
    <scope>NUCLEOTIDE SEQUENCE</scope>
    <source>
        <strain evidence="2">AVDCRST_MAG45</strain>
    </source>
</reference>
<sequence length="69" mass="7391">MGYIRTGKPDVRPDLPAHTPGIMSGNQTGNYDKQVGHKPDGTSTAERSTGINPKARNPIDPRMPNLPPA</sequence>
<name>A0A6J4TG52_9ACTN</name>
<feature type="compositionally biased region" description="Polar residues" evidence="1">
    <location>
        <begin position="41"/>
        <end position="51"/>
    </location>
</feature>
<evidence type="ECO:0000313" key="2">
    <source>
        <dbReference type="EMBL" id="CAA9521798.1"/>
    </source>
</evidence>
<proteinExistence type="predicted"/>
<gene>
    <name evidence="2" type="ORF">AVDCRST_MAG45-2552</name>
</gene>
<accession>A0A6J4TG52</accession>
<protein>
    <submittedName>
        <fullName evidence="2">Uncharacterized protein</fullName>
    </submittedName>
</protein>
<feature type="region of interest" description="Disordered" evidence="1">
    <location>
        <begin position="1"/>
        <end position="69"/>
    </location>
</feature>